<keyword evidence="1" id="KW-1133">Transmembrane helix</keyword>
<dbReference type="AlphaFoldDB" id="A0A109BEJ9"/>
<evidence type="ECO:0000313" key="3">
    <source>
        <dbReference type="Proteomes" id="UP000059074"/>
    </source>
</evidence>
<proteinExistence type="predicted"/>
<keyword evidence="3" id="KW-1185">Reference proteome</keyword>
<keyword evidence="1" id="KW-0472">Membrane</keyword>
<evidence type="ECO:0000313" key="2">
    <source>
        <dbReference type="EMBL" id="KWT67383.1"/>
    </source>
</evidence>
<comment type="caution">
    <text evidence="2">The sequence shown here is derived from an EMBL/GenBank/DDBJ whole genome shotgun (WGS) entry which is preliminary data.</text>
</comment>
<dbReference type="Proteomes" id="UP000059074">
    <property type="component" value="Unassembled WGS sequence"/>
</dbReference>
<organism evidence="2 3">
    <name type="scientific">Hyphomicrobium sulfonivorans</name>
    <dbReference type="NCBI Taxonomy" id="121290"/>
    <lineage>
        <taxon>Bacteria</taxon>
        <taxon>Pseudomonadati</taxon>
        <taxon>Pseudomonadota</taxon>
        <taxon>Alphaproteobacteria</taxon>
        <taxon>Hyphomicrobiales</taxon>
        <taxon>Hyphomicrobiaceae</taxon>
        <taxon>Hyphomicrobium</taxon>
    </lineage>
</organism>
<gene>
    <name evidence="2" type="ORF">APY04_1948</name>
</gene>
<feature type="transmembrane region" description="Helical" evidence="1">
    <location>
        <begin position="98"/>
        <end position="116"/>
    </location>
</feature>
<protein>
    <submittedName>
        <fullName evidence="2">Uncharacterized protein</fullName>
    </submittedName>
</protein>
<sequence>MYRSLSSDKIIGTIETLQARIDDRFPNSGLATVCAEVEQIARQTSKRIIAVSRPIWGLRLTLLGLLIAVVLTAVMLAIEASSLKTSDELSEMMQGVDAGVNLVIVLGGAAYFLASLETRWKRDRALKALHELRSIIHVIDMHQLTKDPSMLGHISTRSSPDRPLTPFMLMRYLDYCSEMLSLTAKCAALYAEKLSDPVVVDTVGDVERLTSDLSNKIWQKITIIEGLAQPDTGASIGALSAAAPSGAFENA</sequence>
<dbReference type="RefSeq" id="WP_068461957.1">
    <property type="nucleotide sequence ID" value="NZ_LMTR01000065.1"/>
</dbReference>
<dbReference type="PATRIC" id="fig|121290.4.peg.3345"/>
<accession>A0A109BEJ9</accession>
<dbReference type="STRING" id="121290.APY04_1948"/>
<feature type="transmembrane region" description="Helical" evidence="1">
    <location>
        <begin position="56"/>
        <end position="78"/>
    </location>
</feature>
<name>A0A109BEJ9_HYPSL</name>
<reference evidence="2 3" key="1">
    <citation type="submission" date="2015-10" db="EMBL/GenBank/DDBJ databases">
        <title>Transcriptomic analysis of a linuron degrading triple-species bacterial consortium.</title>
        <authorList>
            <person name="Albers P."/>
        </authorList>
    </citation>
    <scope>NUCLEOTIDE SEQUENCE [LARGE SCALE GENOMIC DNA]</scope>
    <source>
        <strain evidence="2 3">WDL6</strain>
    </source>
</reference>
<evidence type="ECO:0000256" key="1">
    <source>
        <dbReference type="SAM" id="Phobius"/>
    </source>
</evidence>
<dbReference type="EMBL" id="LMTR01000065">
    <property type="protein sequence ID" value="KWT67383.1"/>
    <property type="molecule type" value="Genomic_DNA"/>
</dbReference>
<keyword evidence="1" id="KW-0812">Transmembrane</keyword>